<dbReference type="RefSeq" id="XP_024352810.1">
    <property type="nucleotide sequence ID" value="XM_024492677.1"/>
</dbReference>
<dbReference type="GeneID" id="36339143"/>
<dbReference type="Gene3D" id="2.80.10.50">
    <property type="match status" value="1"/>
</dbReference>
<name>W6V5L4_ECHGR</name>
<protein>
    <submittedName>
        <fullName evidence="4">Stromal cell-derived factor 2-like protein</fullName>
    </submittedName>
</protein>
<keyword evidence="5" id="KW-1185">Reference proteome</keyword>
<reference evidence="4 5" key="1">
    <citation type="journal article" date="2013" name="Nat. Genet.">
        <title>The genome of the hydatid tapeworm Echinococcus granulosus.</title>
        <authorList>
            <person name="Zheng H."/>
            <person name="Zhang W."/>
            <person name="Zhang L."/>
            <person name="Zhang Z."/>
            <person name="Li J."/>
            <person name="Lu G."/>
            <person name="Zhu Y."/>
            <person name="Wang Y."/>
            <person name="Huang Y."/>
            <person name="Liu J."/>
            <person name="Kang H."/>
            <person name="Chen J."/>
            <person name="Wang L."/>
            <person name="Chen A."/>
            <person name="Yu S."/>
            <person name="Gao Z."/>
            <person name="Jin L."/>
            <person name="Gu W."/>
            <person name="Wang Z."/>
            <person name="Zhao L."/>
            <person name="Shi B."/>
            <person name="Wen H."/>
            <person name="Lin R."/>
            <person name="Jones M.K."/>
            <person name="Brejova B."/>
            <person name="Vinar T."/>
            <person name="Zhao G."/>
            <person name="McManus D.P."/>
            <person name="Chen Z."/>
            <person name="Zhou Y."/>
            <person name="Wang S."/>
        </authorList>
    </citation>
    <scope>NUCLEOTIDE SEQUENCE [LARGE SCALE GENOMIC DNA]</scope>
</reference>
<feature type="domain" description="MIR" evidence="3">
    <location>
        <begin position="110"/>
        <end position="164"/>
    </location>
</feature>
<dbReference type="Proteomes" id="UP000019149">
    <property type="component" value="Unassembled WGS sequence"/>
</dbReference>
<dbReference type="CTD" id="36339143"/>
<dbReference type="AlphaFoldDB" id="W6V5L4"/>
<proteinExistence type="predicted"/>
<dbReference type="SUPFAM" id="SSF82109">
    <property type="entry name" value="MIR domain"/>
    <property type="match status" value="1"/>
</dbReference>
<dbReference type="InterPro" id="IPR036300">
    <property type="entry name" value="MIR_dom_sf"/>
</dbReference>
<sequence>MVLLYFHKLFNINTICINRSLEFIKIYTQTKCRITTFGCVVAWSSQLFLSYSNILATLGGTKLLKVYFILRRTLVYISTRRSGLFKNMHNPLLLVVSLILSLLCVSAKENILVTCGSLVKLVNTDYGVRLHSHDVSYGSGSKQQSVTGIKDITDGGSYWQIKNEDKNDYFCRGEPVKCGKIIRLTHSASGKNLHSHHFQSPLSHNYEVSAFGDNWMVICSDNNWTRETLIKLRHLSTSGYLYVSGSTYSHPIPGQFEISSSNSAYGSSWKVAEGVFIQPSEQPKSFYNTTHEEL</sequence>
<feature type="domain" description="MIR" evidence="3">
    <location>
        <begin position="173"/>
        <end position="229"/>
    </location>
</feature>
<dbReference type="KEGG" id="egl:EGR_03428"/>
<dbReference type="EMBL" id="APAU02000018">
    <property type="protein sequence ID" value="EUB61614.1"/>
    <property type="molecule type" value="Genomic_DNA"/>
</dbReference>
<organism evidence="4 5">
    <name type="scientific">Echinococcus granulosus</name>
    <name type="common">Hydatid tapeworm</name>
    <dbReference type="NCBI Taxonomy" id="6210"/>
    <lineage>
        <taxon>Eukaryota</taxon>
        <taxon>Metazoa</taxon>
        <taxon>Spiralia</taxon>
        <taxon>Lophotrochozoa</taxon>
        <taxon>Platyhelminthes</taxon>
        <taxon>Cestoda</taxon>
        <taxon>Eucestoda</taxon>
        <taxon>Cyclophyllidea</taxon>
        <taxon>Taeniidae</taxon>
        <taxon>Echinococcus</taxon>
        <taxon>Echinococcus granulosus group</taxon>
    </lineage>
</organism>
<dbReference type="SMART" id="SM00472">
    <property type="entry name" value="MIR"/>
    <property type="match status" value="3"/>
</dbReference>
<dbReference type="PROSITE" id="PS50919">
    <property type="entry name" value="MIR"/>
    <property type="match status" value="3"/>
</dbReference>
<evidence type="ECO:0000313" key="4">
    <source>
        <dbReference type="EMBL" id="EUB61614.1"/>
    </source>
</evidence>
<evidence type="ECO:0000256" key="2">
    <source>
        <dbReference type="ARBA" id="ARBA00022737"/>
    </source>
</evidence>
<keyword evidence="1" id="KW-0732">Signal</keyword>
<gene>
    <name evidence="4" type="ORF">EGR_03428</name>
</gene>
<dbReference type="Pfam" id="PF02815">
    <property type="entry name" value="MIR"/>
    <property type="match status" value="1"/>
</dbReference>
<accession>W6V5L4</accession>
<evidence type="ECO:0000256" key="1">
    <source>
        <dbReference type="ARBA" id="ARBA00022729"/>
    </source>
</evidence>
<dbReference type="PANTHER" id="PTHR46809:SF2">
    <property type="entry name" value="GH21273P"/>
    <property type="match status" value="1"/>
</dbReference>
<feature type="domain" description="MIR" evidence="3">
    <location>
        <begin position="221"/>
        <end position="274"/>
    </location>
</feature>
<dbReference type="PANTHER" id="PTHR46809">
    <property type="entry name" value="STROMAL CELL-DERIVED FACTOR 2-LIKE PROTEIN"/>
    <property type="match status" value="1"/>
</dbReference>
<comment type="caution">
    <text evidence="4">The sequence shown here is derived from an EMBL/GenBank/DDBJ whole genome shotgun (WGS) entry which is preliminary data.</text>
</comment>
<dbReference type="InterPro" id="IPR016093">
    <property type="entry name" value="MIR_motif"/>
</dbReference>
<evidence type="ECO:0000313" key="5">
    <source>
        <dbReference type="Proteomes" id="UP000019149"/>
    </source>
</evidence>
<keyword evidence="2" id="KW-0677">Repeat</keyword>
<evidence type="ECO:0000259" key="3">
    <source>
        <dbReference type="PROSITE" id="PS50919"/>
    </source>
</evidence>
<dbReference type="OrthoDB" id="5588846at2759"/>
<dbReference type="STRING" id="6210.W6V5L4"/>